<dbReference type="RefSeq" id="WP_066942196.1">
    <property type="nucleotide sequence ID" value="NZ_BBYK01000049.1"/>
</dbReference>
<dbReference type="InterPro" id="IPR007278">
    <property type="entry name" value="DUF397"/>
</dbReference>
<organism evidence="2 3">
    <name type="scientific">Microtetraspora fusca</name>
    <dbReference type="NCBI Taxonomy" id="1997"/>
    <lineage>
        <taxon>Bacteria</taxon>
        <taxon>Bacillati</taxon>
        <taxon>Actinomycetota</taxon>
        <taxon>Actinomycetes</taxon>
        <taxon>Streptosporangiales</taxon>
        <taxon>Streptosporangiaceae</taxon>
        <taxon>Microtetraspora</taxon>
    </lineage>
</organism>
<gene>
    <name evidence="2" type="ORF">ACFY05_17235</name>
</gene>
<name>A0ABW6V6F1_MICFU</name>
<dbReference type="Proteomes" id="UP001602119">
    <property type="component" value="Unassembled WGS sequence"/>
</dbReference>
<evidence type="ECO:0000259" key="1">
    <source>
        <dbReference type="Pfam" id="PF04149"/>
    </source>
</evidence>
<dbReference type="EMBL" id="JBIAXI010000009">
    <property type="protein sequence ID" value="MFF4774598.1"/>
    <property type="molecule type" value="Genomic_DNA"/>
</dbReference>
<accession>A0ABW6V6F1</accession>
<reference evidence="2 3" key="1">
    <citation type="submission" date="2024-10" db="EMBL/GenBank/DDBJ databases">
        <title>The Natural Products Discovery Center: Release of the First 8490 Sequenced Strains for Exploring Actinobacteria Biosynthetic Diversity.</title>
        <authorList>
            <person name="Kalkreuter E."/>
            <person name="Kautsar S.A."/>
            <person name="Yang D."/>
            <person name="Bader C.D."/>
            <person name="Teijaro C.N."/>
            <person name="Fluegel L."/>
            <person name="Davis C.M."/>
            <person name="Simpson J.R."/>
            <person name="Lauterbach L."/>
            <person name="Steele A.D."/>
            <person name="Gui C."/>
            <person name="Meng S."/>
            <person name="Li G."/>
            <person name="Viehrig K."/>
            <person name="Ye F."/>
            <person name="Su P."/>
            <person name="Kiefer A.F."/>
            <person name="Nichols A."/>
            <person name="Cepeda A.J."/>
            <person name="Yan W."/>
            <person name="Fan B."/>
            <person name="Jiang Y."/>
            <person name="Adhikari A."/>
            <person name="Zheng C.-J."/>
            <person name="Schuster L."/>
            <person name="Cowan T.M."/>
            <person name="Smanski M.J."/>
            <person name="Chevrette M.G."/>
            <person name="De Carvalho L.P.S."/>
            <person name="Shen B."/>
        </authorList>
    </citation>
    <scope>NUCLEOTIDE SEQUENCE [LARGE SCALE GENOMIC DNA]</scope>
    <source>
        <strain evidence="2 3">NPDC001281</strain>
    </source>
</reference>
<comment type="caution">
    <text evidence="2">The sequence shown here is derived from an EMBL/GenBank/DDBJ whole genome shotgun (WGS) entry which is preliminary data.</text>
</comment>
<proteinExistence type="predicted"/>
<dbReference type="Pfam" id="PF04149">
    <property type="entry name" value="DUF397"/>
    <property type="match status" value="1"/>
</dbReference>
<sequence>MYSIDLSGAAWRKSIRSAGNGNCVEVAALPEGHVGVRDSKDQDGPVLVFTPGEWDAFIGGVKDGEFDL</sequence>
<keyword evidence="3" id="KW-1185">Reference proteome</keyword>
<feature type="domain" description="DUF397" evidence="1">
    <location>
        <begin position="9"/>
        <end position="62"/>
    </location>
</feature>
<evidence type="ECO:0000313" key="3">
    <source>
        <dbReference type="Proteomes" id="UP001602119"/>
    </source>
</evidence>
<evidence type="ECO:0000313" key="2">
    <source>
        <dbReference type="EMBL" id="MFF4774598.1"/>
    </source>
</evidence>
<protein>
    <submittedName>
        <fullName evidence="2">DUF397 domain-containing protein</fullName>
    </submittedName>
</protein>